<organism evidence="1 2">
    <name type="scientific">Panagrellus redivivus</name>
    <name type="common">Microworm</name>
    <dbReference type="NCBI Taxonomy" id="6233"/>
    <lineage>
        <taxon>Eukaryota</taxon>
        <taxon>Metazoa</taxon>
        <taxon>Ecdysozoa</taxon>
        <taxon>Nematoda</taxon>
        <taxon>Chromadorea</taxon>
        <taxon>Rhabditida</taxon>
        <taxon>Tylenchina</taxon>
        <taxon>Panagrolaimomorpha</taxon>
        <taxon>Panagrolaimoidea</taxon>
        <taxon>Panagrolaimidae</taxon>
        <taxon>Panagrellus</taxon>
    </lineage>
</organism>
<evidence type="ECO:0000313" key="1">
    <source>
        <dbReference type="Proteomes" id="UP000492821"/>
    </source>
</evidence>
<reference evidence="2" key="2">
    <citation type="submission" date="2020-10" db="UniProtKB">
        <authorList>
            <consortium name="WormBaseParasite"/>
        </authorList>
    </citation>
    <scope>IDENTIFICATION</scope>
</reference>
<dbReference type="WBParaSite" id="Pan_g11847.t1">
    <property type="protein sequence ID" value="Pan_g11847.t1"/>
    <property type="gene ID" value="Pan_g11847"/>
</dbReference>
<dbReference type="Proteomes" id="UP000492821">
    <property type="component" value="Unassembled WGS sequence"/>
</dbReference>
<accession>A0A7E4URK7</accession>
<protein>
    <submittedName>
        <fullName evidence="2">ATP-binding protein</fullName>
    </submittedName>
</protein>
<name>A0A7E4URK7_PANRE</name>
<proteinExistence type="predicted"/>
<sequence length="357" mass="41110">MSTSNSKHSIYKKIHDKTVQECKLGIAEWNSLQQKYAKVDISTLSKAENAAVIKQLDLLHEKLVDLYIRQQAAFFEWYNYVEMLDPSETTERTIFKAETKPHKGSTNIPYEVMKALENISLIISKAETSPVAFKKFPYEFQQRLVHLLPIPSIIPFKNAGQMAKKAVESRGNFVSCLTVAKKTSPLKKIFGKILLPEIFLSEKRPFHIKKQLVLELDNLEAYDIAVDLITGDFQTMLLDGLYSWRHAVKLIRKGYRLHIFLLRGEMIIDIDEFNDFCNEMKDYAIGIKSFDIHSVHDPNLQHALVQVFDGHETHACKQISNRIFLRPKVRALNDANDDDEVKPDENFSELLKSFHGL</sequence>
<keyword evidence="1" id="KW-1185">Reference proteome</keyword>
<reference evidence="1" key="1">
    <citation type="journal article" date="2013" name="Genetics">
        <title>The draft genome and transcriptome of Panagrellus redivivus are shaped by the harsh demands of a free-living lifestyle.</title>
        <authorList>
            <person name="Srinivasan J."/>
            <person name="Dillman A.R."/>
            <person name="Macchietto M.G."/>
            <person name="Heikkinen L."/>
            <person name="Lakso M."/>
            <person name="Fracchia K.M."/>
            <person name="Antoshechkin I."/>
            <person name="Mortazavi A."/>
            <person name="Wong G."/>
            <person name="Sternberg P.W."/>
        </authorList>
    </citation>
    <scope>NUCLEOTIDE SEQUENCE [LARGE SCALE GENOMIC DNA]</scope>
    <source>
        <strain evidence="1">MT8872</strain>
    </source>
</reference>
<dbReference type="AlphaFoldDB" id="A0A7E4URK7"/>
<evidence type="ECO:0000313" key="2">
    <source>
        <dbReference type="WBParaSite" id="Pan_g11847.t1"/>
    </source>
</evidence>